<feature type="transmembrane region" description="Helical" evidence="6">
    <location>
        <begin position="442"/>
        <end position="465"/>
    </location>
</feature>
<reference evidence="8" key="1">
    <citation type="thesis" date="2021" institute="BYU ScholarsArchive" country="Provo, UT, USA">
        <title>Applications of and Algorithms for Genome Assembly and Genomic Analyses with an Emphasis on Marine Teleosts.</title>
        <authorList>
            <person name="Pickett B.D."/>
        </authorList>
    </citation>
    <scope>NUCLEOTIDE SEQUENCE</scope>
    <source>
        <strain evidence="8">HI-2016</strain>
    </source>
</reference>
<proteinExistence type="inferred from homology"/>
<comment type="similarity">
    <text evidence="2 6">Belongs to the anoctamin family.</text>
</comment>
<keyword evidence="9" id="KW-1185">Reference proteome</keyword>
<feature type="transmembrane region" description="Helical" evidence="6">
    <location>
        <begin position="184"/>
        <end position="202"/>
    </location>
</feature>
<keyword evidence="4 6" id="KW-1133">Transmembrane helix</keyword>
<name>A0A8T2P616_9TELE</name>
<feature type="transmembrane region" description="Helical" evidence="6">
    <location>
        <begin position="255"/>
        <end position="280"/>
    </location>
</feature>
<dbReference type="Pfam" id="PF04547">
    <property type="entry name" value="Anoctamin"/>
    <property type="match status" value="1"/>
</dbReference>
<feature type="domain" description="Anoctamin transmembrane" evidence="7">
    <location>
        <begin position="141"/>
        <end position="546"/>
    </location>
</feature>
<evidence type="ECO:0000256" key="5">
    <source>
        <dbReference type="ARBA" id="ARBA00023136"/>
    </source>
</evidence>
<feature type="transmembrane region" description="Helical" evidence="6">
    <location>
        <begin position="341"/>
        <end position="362"/>
    </location>
</feature>
<comment type="caution">
    <text evidence="8">The sequence shown here is derived from an EMBL/GenBank/DDBJ whole genome shotgun (WGS) entry which is preliminary data.</text>
</comment>
<dbReference type="AlphaFoldDB" id="A0A8T2P616"/>
<feature type="transmembrane region" description="Helical" evidence="6">
    <location>
        <begin position="374"/>
        <end position="396"/>
    </location>
</feature>
<evidence type="ECO:0000313" key="9">
    <source>
        <dbReference type="Proteomes" id="UP000824540"/>
    </source>
</evidence>
<organism evidence="8 9">
    <name type="scientific">Albula glossodonta</name>
    <name type="common">roundjaw bonefish</name>
    <dbReference type="NCBI Taxonomy" id="121402"/>
    <lineage>
        <taxon>Eukaryota</taxon>
        <taxon>Metazoa</taxon>
        <taxon>Chordata</taxon>
        <taxon>Craniata</taxon>
        <taxon>Vertebrata</taxon>
        <taxon>Euteleostomi</taxon>
        <taxon>Actinopterygii</taxon>
        <taxon>Neopterygii</taxon>
        <taxon>Teleostei</taxon>
        <taxon>Albuliformes</taxon>
        <taxon>Albulidae</taxon>
        <taxon>Albula</taxon>
    </lineage>
</organism>
<accession>A0A8T2P616</accession>
<evidence type="ECO:0000313" key="8">
    <source>
        <dbReference type="EMBL" id="KAG9345052.1"/>
    </source>
</evidence>
<feature type="transmembrane region" description="Helical" evidence="6">
    <location>
        <begin position="151"/>
        <end position="178"/>
    </location>
</feature>
<evidence type="ECO:0000256" key="6">
    <source>
        <dbReference type="RuleBase" id="RU280814"/>
    </source>
</evidence>
<gene>
    <name evidence="8" type="ORF">JZ751_009593</name>
</gene>
<dbReference type="GO" id="GO:0005886">
    <property type="term" value="C:plasma membrane"/>
    <property type="evidence" value="ECO:0007669"/>
    <property type="project" value="TreeGrafter"/>
</dbReference>
<dbReference type="OrthoDB" id="296386at2759"/>
<dbReference type="GO" id="GO:0005254">
    <property type="term" value="F:chloride channel activity"/>
    <property type="evidence" value="ECO:0007669"/>
    <property type="project" value="TreeGrafter"/>
</dbReference>
<comment type="subcellular location">
    <subcellularLocation>
        <location evidence="1 6">Membrane</location>
        <topology evidence="1 6">Multi-pass membrane protein</topology>
    </subcellularLocation>
</comment>
<dbReference type="PANTHER" id="PTHR12308">
    <property type="entry name" value="ANOCTAMIN"/>
    <property type="match status" value="1"/>
</dbReference>
<dbReference type="PANTHER" id="PTHR12308:SF40">
    <property type="entry name" value="ANOCTAMIN-10"/>
    <property type="match status" value="1"/>
</dbReference>
<evidence type="ECO:0000256" key="2">
    <source>
        <dbReference type="ARBA" id="ARBA00009671"/>
    </source>
</evidence>
<evidence type="ECO:0000256" key="4">
    <source>
        <dbReference type="ARBA" id="ARBA00022989"/>
    </source>
</evidence>
<sequence>MKRGVSVSDSDGAEFVPLVVIELAEDIKEEAVTWLLNRIKDKQQLGGAELLVDQLPLEGQGDQKGNPNMFIVGATWSRLLSGAEDVGLVKEFSDGSMRVRRMQSKGILVQVFPLHDKEDLKKLSVSWYRKVKISYQPLADIRHYFGESMALYFAFLEYFTFALAPMAFIGIPYYLFAWEDYDKYVLFAVFNLVWSTVILEVWKRCSASLAYGWGTLSRKKAFEEPRPGFHGVLGLNPVTGREEPIYPNTKRQLRIYLVSVPFVLLCLYLSLHVMMIYFHMEVWVIGLHEEEPTFWTSLLLFVPSIIYAVVIEIMNRLYRYVAEFLTEWENHRLESSYQNHLVLKVLVFNFLNCFASLFYIAFVMQDMALLRQSLATLLITSQILNQIMEAFLPYWLQKRRNKKVHKRSQRTMVDRELPLTEQVRLEADMSTYLGTFDDYLELFLLFGYVSLFSCVYPLAAVLVVLNNITEVYSDALKMCQVFKRPFSEPAADIGVWQLAFETMSVIAVVTNCALIGMSPQVKAYFPESDTQLILLVVGIEYLHLASWWHQRAVVISQPYCVCVIDRAL</sequence>
<dbReference type="InterPro" id="IPR049452">
    <property type="entry name" value="Anoctamin_TM"/>
</dbReference>
<protein>
    <recommendedName>
        <fullName evidence="6">Anoctamin</fullName>
    </recommendedName>
</protein>
<dbReference type="InterPro" id="IPR007632">
    <property type="entry name" value="Anoctamin"/>
</dbReference>
<feature type="transmembrane region" description="Helical" evidence="6">
    <location>
        <begin position="292"/>
        <end position="310"/>
    </location>
</feature>
<dbReference type="Proteomes" id="UP000824540">
    <property type="component" value="Unassembled WGS sequence"/>
</dbReference>
<keyword evidence="3 6" id="KW-0812">Transmembrane</keyword>
<evidence type="ECO:0000259" key="7">
    <source>
        <dbReference type="Pfam" id="PF04547"/>
    </source>
</evidence>
<dbReference type="EMBL" id="JAFBMS010000018">
    <property type="protein sequence ID" value="KAG9345052.1"/>
    <property type="molecule type" value="Genomic_DNA"/>
</dbReference>
<evidence type="ECO:0000256" key="3">
    <source>
        <dbReference type="ARBA" id="ARBA00022692"/>
    </source>
</evidence>
<comment type="caution">
    <text evidence="6">Lacks conserved residue(s) required for the propagation of feature annotation.</text>
</comment>
<keyword evidence="5 6" id="KW-0472">Membrane</keyword>
<evidence type="ECO:0000256" key="1">
    <source>
        <dbReference type="ARBA" id="ARBA00004141"/>
    </source>
</evidence>